<dbReference type="EMBL" id="KZ772673">
    <property type="protein sequence ID" value="PTQ49993.1"/>
    <property type="molecule type" value="Genomic_DNA"/>
</dbReference>
<dbReference type="AlphaFoldDB" id="A0A2R6XV62"/>
<protein>
    <submittedName>
        <fullName evidence="1">Uncharacterized protein</fullName>
    </submittedName>
</protein>
<evidence type="ECO:0000313" key="1">
    <source>
        <dbReference type="EMBL" id="PTQ49993.1"/>
    </source>
</evidence>
<dbReference type="Proteomes" id="UP000244005">
    <property type="component" value="Unassembled WGS sequence"/>
</dbReference>
<name>A0A2R6XV62_MARPO</name>
<accession>A0A2R6XV62</accession>
<organism evidence="1 2">
    <name type="scientific">Marchantia polymorpha</name>
    <name type="common">Common liverwort</name>
    <name type="synonym">Marchantia aquatica</name>
    <dbReference type="NCBI Taxonomy" id="3197"/>
    <lineage>
        <taxon>Eukaryota</taxon>
        <taxon>Viridiplantae</taxon>
        <taxon>Streptophyta</taxon>
        <taxon>Embryophyta</taxon>
        <taxon>Marchantiophyta</taxon>
        <taxon>Marchantiopsida</taxon>
        <taxon>Marchantiidae</taxon>
        <taxon>Marchantiales</taxon>
        <taxon>Marchantiaceae</taxon>
        <taxon>Marchantia</taxon>
    </lineage>
</organism>
<proteinExistence type="predicted"/>
<reference evidence="2" key="1">
    <citation type="journal article" date="2017" name="Cell">
        <title>Insights into land plant evolution garnered from the Marchantia polymorpha genome.</title>
        <authorList>
            <person name="Bowman J.L."/>
            <person name="Kohchi T."/>
            <person name="Yamato K.T."/>
            <person name="Jenkins J."/>
            <person name="Shu S."/>
            <person name="Ishizaki K."/>
            <person name="Yamaoka S."/>
            <person name="Nishihama R."/>
            <person name="Nakamura Y."/>
            <person name="Berger F."/>
            <person name="Adam C."/>
            <person name="Aki S.S."/>
            <person name="Althoff F."/>
            <person name="Araki T."/>
            <person name="Arteaga-Vazquez M.A."/>
            <person name="Balasubrmanian S."/>
            <person name="Barry K."/>
            <person name="Bauer D."/>
            <person name="Boehm C.R."/>
            <person name="Briginshaw L."/>
            <person name="Caballero-Perez J."/>
            <person name="Catarino B."/>
            <person name="Chen F."/>
            <person name="Chiyoda S."/>
            <person name="Chovatia M."/>
            <person name="Davies K.M."/>
            <person name="Delmans M."/>
            <person name="Demura T."/>
            <person name="Dierschke T."/>
            <person name="Dolan L."/>
            <person name="Dorantes-Acosta A.E."/>
            <person name="Eklund D.M."/>
            <person name="Florent S.N."/>
            <person name="Flores-Sandoval E."/>
            <person name="Fujiyama A."/>
            <person name="Fukuzawa H."/>
            <person name="Galik B."/>
            <person name="Grimanelli D."/>
            <person name="Grimwood J."/>
            <person name="Grossniklaus U."/>
            <person name="Hamada T."/>
            <person name="Haseloff J."/>
            <person name="Hetherington A.J."/>
            <person name="Higo A."/>
            <person name="Hirakawa Y."/>
            <person name="Hundley H.N."/>
            <person name="Ikeda Y."/>
            <person name="Inoue K."/>
            <person name="Inoue S.I."/>
            <person name="Ishida S."/>
            <person name="Jia Q."/>
            <person name="Kakita M."/>
            <person name="Kanazawa T."/>
            <person name="Kawai Y."/>
            <person name="Kawashima T."/>
            <person name="Kennedy M."/>
            <person name="Kinose K."/>
            <person name="Kinoshita T."/>
            <person name="Kohara Y."/>
            <person name="Koide E."/>
            <person name="Komatsu K."/>
            <person name="Kopischke S."/>
            <person name="Kubo M."/>
            <person name="Kyozuka J."/>
            <person name="Lagercrantz U."/>
            <person name="Lin S.S."/>
            <person name="Lindquist E."/>
            <person name="Lipzen A.M."/>
            <person name="Lu C.W."/>
            <person name="De Luna E."/>
            <person name="Martienssen R.A."/>
            <person name="Minamino N."/>
            <person name="Mizutani M."/>
            <person name="Mizutani M."/>
            <person name="Mochizuki N."/>
            <person name="Monte I."/>
            <person name="Mosher R."/>
            <person name="Nagasaki H."/>
            <person name="Nakagami H."/>
            <person name="Naramoto S."/>
            <person name="Nishitani K."/>
            <person name="Ohtani M."/>
            <person name="Okamoto T."/>
            <person name="Okumura M."/>
            <person name="Phillips J."/>
            <person name="Pollak B."/>
            <person name="Reinders A."/>
            <person name="Rovekamp M."/>
            <person name="Sano R."/>
            <person name="Sawa S."/>
            <person name="Schmid M.W."/>
            <person name="Shirakawa M."/>
            <person name="Solano R."/>
            <person name="Spunde A."/>
            <person name="Suetsugu N."/>
            <person name="Sugano S."/>
            <person name="Sugiyama A."/>
            <person name="Sun R."/>
            <person name="Suzuki Y."/>
            <person name="Takenaka M."/>
            <person name="Takezawa D."/>
            <person name="Tomogane H."/>
            <person name="Tsuzuki M."/>
            <person name="Ueda T."/>
            <person name="Umeda M."/>
            <person name="Ward J.M."/>
            <person name="Watanabe Y."/>
            <person name="Yazaki K."/>
            <person name="Yokoyama R."/>
            <person name="Yoshitake Y."/>
            <person name="Yotsui I."/>
            <person name="Zachgo S."/>
            <person name="Schmutz J."/>
        </authorList>
    </citation>
    <scope>NUCLEOTIDE SEQUENCE [LARGE SCALE GENOMIC DNA]</scope>
    <source>
        <strain evidence="2">Tak-1</strain>
    </source>
</reference>
<gene>
    <name evidence="1" type="ORF">MARPO_0001s0060</name>
</gene>
<keyword evidence="2" id="KW-1185">Reference proteome</keyword>
<sequence length="111" mass="12629">MHAYCMLSLPSGGHSHQGPVPLPPEARARKITLPQTGFWDRRRETRGERVACIGLQVPDSGSRFRHHYHYHYLPPPRPFSSSSSSISLFSIVAQDGRRRSVRKEDPVVVER</sequence>
<evidence type="ECO:0000313" key="2">
    <source>
        <dbReference type="Proteomes" id="UP000244005"/>
    </source>
</evidence>